<dbReference type="PROSITE" id="PS51891">
    <property type="entry name" value="CENP_V_GFA"/>
    <property type="match status" value="1"/>
</dbReference>
<protein>
    <submittedName>
        <fullName evidence="6">GFA family protein</fullName>
    </submittedName>
</protein>
<dbReference type="GO" id="GO:0046872">
    <property type="term" value="F:metal ion binding"/>
    <property type="evidence" value="ECO:0007669"/>
    <property type="project" value="UniProtKB-KW"/>
</dbReference>
<dbReference type="KEGG" id="cact:HZ995_04290"/>
<dbReference type="EMBL" id="CP060010">
    <property type="protein sequence ID" value="QTN36746.1"/>
    <property type="molecule type" value="Genomic_DNA"/>
</dbReference>
<dbReference type="Gene3D" id="3.90.1590.10">
    <property type="entry name" value="glutathione-dependent formaldehyde- activating enzyme (gfa)"/>
    <property type="match status" value="1"/>
</dbReference>
<dbReference type="GO" id="GO:0016846">
    <property type="term" value="F:carbon-sulfur lyase activity"/>
    <property type="evidence" value="ECO:0007669"/>
    <property type="project" value="InterPro"/>
</dbReference>
<feature type="domain" description="CENP-V/GFA" evidence="5">
    <location>
        <begin position="2"/>
        <end position="117"/>
    </location>
</feature>
<keyword evidence="2" id="KW-0479">Metal-binding</keyword>
<name>A0A975I9C2_9RHOB</name>
<dbReference type="InterPro" id="IPR006913">
    <property type="entry name" value="CENP-V/GFA"/>
</dbReference>
<evidence type="ECO:0000259" key="5">
    <source>
        <dbReference type="PROSITE" id="PS51891"/>
    </source>
</evidence>
<evidence type="ECO:0000313" key="6">
    <source>
        <dbReference type="EMBL" id="QTN36746.1"/>
    </source>
</evidence>
<dbReference type="Proteomes" id="UP000665026">
    <property type="component" value="Chromosome"/>
</dbReference>
<keyword evidence="3" id="KW-0862">Zinc</keyword>
<evidence type="ECO:0000256" key="4">
    <source>
        <dbReference type="ARBA" id="ARBA00023239"/>
    </source>
</evidence>
<organism evidence="6 7">
    <name type="scientific">Cognatishimia activa</name>
    <dbReference type="NCBI Taxonomy" id="1715691"/>
    <lineage>
        <taxon>Bacteria</taxon>
        <taxon>Pseudomonadati</taxon>
        <taxon>Pseudomonadota</taxon>
        <taxon>Alphaproteobacteria</taxon>
        <taxon>Rhodobacterales</taxon>
        <taxon>Paracoccaceae</taxon>
        <taxon>Cognatishimia</taxon>
    </lineage>
</organism>
<dbReference type="Pfam" id="PF04828">
    <property type="entry name" value="GFA"/>
    <property type="match status" value="1"/>
</dbReference>
<proteinExistence type="inferred from homology"/>
<evidence type="ECO:0000256" key="1">
    <source>
        <dbReference type="ARBA" id="ARBA00005495"/>
    </source>
</evidence>
<accession>A0A975I9C2</accession>
<gene>
    <name evidence="6" type="ORF">HZ995_04290</name>
</gene>
<keyword evidence="4" id="KW-0456">Lyase</keyword>
<dbReference type="InterPro" id="IPR011057">
    <property type="entry name" value="Mss4-like_sf"/>
</dbReference>
<comment type="similarity">
    <text evidence="1">Belongs to the Gfa family.</text>
</comment>
<evidence type="ECO:0000256" key="3">
    <source>
        <dbReference type="ARBA" id="ARBA00022833"/>
    </source>
</evidence>
<dbReference type="AlphaFoldDB" id="A0A975I9C2"/>
<dbReference type="PANTHER" id="PTHR33337">
    <property type="entry name" value="GFA DOMAIN-CONTAINING PROTEIN"/>
    <property type="match status" value="1"/>
</dbReference>
<dbReference type="RefSeq" id="WP_209357444.1">
    <property type="nucleotide sequence ID" value="NZ_CP060010.1"/>
</dbReference>
<sequence length="128" mass="14463">MIKASCECGNVRFEFATGRKEITVCHCTQCRKTSGHLWAATRTEFADLRFTSKETLTWYTSSEWARRGFCSACGSSLFYQMKDETGVGIAAGCLDNPPDDFKIAKHIFAKNKGCYYDINDPVEILETY</sequence>
<evidence type="ECO:0000256" key="2">
    <source>
        <dbReference type="ARBA" id="ARBA00022723"/>
    </source>
</evidence>
<evidence type="ECO:0000313" key="7">
    <source>
        <dbReference type="Proteomes" id="UP000665026"/>
    </source>
</evidence>
<dbReference type="SUPFAM" id="SSF51316">
    <property type="entry name" value="Mss4-like"/>
    <property type="match status" value="1"/>
</dbReference>
<reference evidence="6" key="1">
    <citation type="submission" date="2020-07" db="EMBL/GenBank/DDBJ databases">
        <title>Genome sequences of bacteria associated with the marine, planktonic diatom Thalassiosira profunda strain ECT2AJA-044.</title>
        <authorList>
            <person name="Gargas C.B."/>
            <person name="Roberts W.R."/>
            <person name="Alverson A.J."/>
        </authorList>
    </citation>
    <scope>NUCLEOTIDE SEQUENCE</scope>
    <source>
        <strain evidence="6">ECT2AJA-044</strain>
    </source>
</reference>
<dbReference type="PANTHER" id="PTHR33337:SF40">
    <property type="entry name" value="CENP-V_GFA DOMAIN-CONTAINING PROTEIN-RELATED"/>
    <property type="match status" value="1"/>
</dbReference>